<dbReference type="EMBL" id="JAOQKE010000007">
    <property type="protein sequence ID" value="MCU6725282.1"/>
    <property type="molecule type" value="Genomic_DNA"/>
</dbReference>
<evidence type="ECO:0000313" key="1">
    <source>
        <dbReference type="EMBL" id="MCU6725282.1"/>
    </source>
</evidence>
<accession>A0ABT2SLA4</accession>
<comment type="caution">
    <text evidence="1">The sequence shown here is derived from an EMBL/GenBank/DDBJ whole genome shotgun (WGS) entry which is preliminary data.</text>
</comment>
<organism evidence="1 2">
    <name type="scientific">Muricoprocola aceti</name>
    <dbReference type="NCBI Taxonomy" id="2981772"/>
    <lineage>
        <taxon>Bacteria</taxon>
        <taxon>Bacillati</taxon>
        <taxon>Bacillota</taxon>
        <taxon>Clostridia</taxon>
        <taxon>Lachnospirales</taxon>
        <taxon>Lachnospiraceae</taxon>
        <taxon>Muricoprocola</taxon>
    </lineage>
</organism>
<keyword evidence="2" id="KW-1185">Reference proteome</keyword>
<dbReference type="Proteomes" id="UP001652338">
    <property type="component" value="Unassembled WGS sequence"/>
</dbReference>
<sequence length="295" mass="34473">MEKENREVKSSVFADLFYEDESAEKNIISLYNALHEEPLPEGTQIEKIHVGDAIYMNLKNDISFGVGGKTIIMGEHQSTVNENMPLRNLLYIGRVYEQIVPSEARYRKKRVTLAKPEFYTFYNGIEKEEKERWMRLSDAYKEENGDSGLEVAVKMININPDSQHEILEKCSVLKEYSQFIETIRKYQNTKEKFPYRKAMRECIEKGILKDYLMRRGSEVENMLLAEYDYETDIAVQREEAHEEGYGQGYGQGYERCETVMAELTDKLLGAGRIKDCQRAMKDKEFRKQLMQELGI</sequence>
<gene>
    <name evidence="1" type="ORF">OCV47_07960</name>
</gene>
<reference evidence="1 2" key="1">
    <citation type="journal article" date="2021" name="ISME Commun">
        <title>Automated analysis of genomic sequences facilitates high-throughput and comprehensive description of bacteria.</title>
        <authorList>
            <person name="Hitch T.C.A."/>
        </authorList>
    </citation>
    <scope>NUCLEOTIDE SEQUENCE [LARGE SCALE GENOMIC DNA]</scope>
    <source>
        <strain evidence="1 2">Sanger_29</strain>
    </source>
</reference>
<name>A0ABT2SLA4_9FIRM</name>
<proteinExistence type="predicted"/>
<protein>
    <submittedName>
        <fullName evidence="1">Uncharacterized protein</fullName>
    </submittedName>
</protein>
<evidence type="ECO:0000313" key="2">
    <source>
        <dbReference type="Proteomes" id="UP001652338"/>
    </source>
</evidence>
<dbReference type="RefSeq" id="WP_262654612.1">
    <property type="nucleotide sequence ID" value="NZ_JAOQKE010000007.1"/>
</dbReference>